<dbReference type="EMBL" id="PIPJ01000001">
    <property type="protein sequence ID" value="RUO23454.1"/>
    <property type="molecule type" value="Genomic_DNA"/>
</dbReference>
<reference evidence="11" key="1">
    <citation type="journal article" date="2018" name="Front. Microbiol.">
        <title>Genome-Based Analysis Reveals the Taxonomy and Diversity of the Family Idiomarinaceae.</title>
        <authorList>
            <person name="Liu Y."/>
            <person name="Lai Q."/>
            <person name="Shao Z."/>
        </authorList>
    </citation>
    <scope>NUCLEOTIDE SEQUENCE [LARGE SCALE GENOMIC DNA]</scope>
    <source>
        <strain evidence="11">GBPy7</strain>
    </source>
</reference>
<protein>
    <submittedName>
        <fullName evidence="10">Efflux RND transporter periplasmic adaptor subunit</fullName>
    </submittedName>
</protein>
<feature type="domain" description="Multidrug resistance protein MdtA-like barrel-sandwich hybrid" evidence="7">
    <location>
        <begin position="61"/>
        <end position="215"/>
    </location>
</feature>
<dbReference type="GO" id="GO:1990195">
    <property type="term" value="C:macrolide transmembrane transporter complex"/>
    <property type="evidence" value="ECO:0007669"/>
    <property type="project" value="InterPro"/>
</dbReference>
<keyword evidence="6" id="KW-0812">Transmembrane</keyword>
<dbReference type="InterPro" id="IPR058627">
    <property type="entry name" value="MdtA-like_C"/>
</dbReference>
<evidence type="ECO:0000256" key="1">
    <source>
        <dbReference type="ARBA" id="ARBA00004236"/>
    </source>
</evidence>
<feature type="coiled-coil region" evidence="5">
    <location>
        <begin position="145"/>
        <end position="179"/>
    </location>
</feature>
<evidence type="ECO:0000259" key="9">
    <source>
        <dbReference type="Pfam" id="PF25967"/>
    </source>
</evidence>
<dbReference type="GO" id="GO:0019898">
    <property type="term" value="C:extrinsic component of membrane"/>
    <property type="evidence" value="ECO:0007669"/>
    <property type="project" value="InterPro"/>
</dbReference>
<dbReference type="Pfam" id="PF25917">
    <property type="entry name" value="BSH_RND"/>
    <property type="match status" value="1"/>
</dbReference>
<dbReference type="AlphaFoldDB" id="A0A432W2M7"/>
<sequence>MKKTGRGWLWALIIIVIAAAATWYFWPKDDGEQRINTTKAELRDIEVVVTATGRLQPLDYVDVGAQVSGQLETLHVEVGDNVIAEEILAEIDATVLEARLDGVRAQLRFQQAQLRERKATLDLAEINLARQERLFVDRATPEELVQSAEATARAEAARLDAVQAQIEQTESSLRADEANLNYTRIFAPMSGTVTSIAARRGQTLNAAQTTPTIMTIADLSTMLVEAQVSEADISRLRNGMDVYFTTLGNRGQRWYSNLQLIEPTPVVENNVVLYNALFEIPNPDGELLPQMTTQVFFVVQSAEQVVAVPASAIRPTGRNQGEVRVMRNGQVEAVSVELGISDRVHTEIKSGLSAGDEIVMPSAAGMPAGAGRMGRG</sequence>
<feature type="transmembrane region" description="Helical" evidence="6">
    <location>
        <begin position="7"/>
        <end position="26"/>
    </location>
</feature>
<dbReference type="Gene3D" id="2.40.50.100">
    <property type="match status" value="1"/>
</dbReference>
<evidence type="ECO:0000256" key="5">
    <source>
        <dbReference type="SAM" id="Coils"/>
    </source>
</evidence>
<evidence type="ECO:0000256" key="4">
    <source>
        <dbReference type="ARBA" id="ARBA00023054"/>
    </source>
</evidence>
<dbReference type="Gene3D" id="2.40.420.20">
    <property type="match status" value="1"/>
</dbReference>
<comment type="caution">
    <text evidence="10">The sequence shown here is derived from an EMBL/GenBank/DDBJ whole genome shotgun (WGS) entry which is preliminary data.</text>
</comment>
<keyword evidence="4 5" id="KW-0175">Coiled coil</keyword>
<dbReference type="Proteomes" id="UP000288395">
    <property type="component" value="Unassembled WGS sequence"/>
</dbReference>
<evidence type="ECO:0000259" key="7">
    <source>
        <dbReference type="Pfam" id="PF25917"/>
    </source>
</evidence>
<dbReference type="Gene3D" id="2.40.30.170">
    <property type="match status" value="1"/>
</dbReference>
<evidence type="ECO:0000313" key="11">
    <source>
        <dbReference type="Proteomes" id="UP000288395"/>
    </source>
</evidence>
<feature type="domain" description="Multidrug resistance protein MdtA-like C-terminal permuted SH3" evidence="9">
    <location>
        <begin position="304"/>
        <end position="360"/>
    </location>
</feature>
<dbReference type="InterPro" id="IPR030190">
    <property type="entry name" value="MacA_alpha-hairpin_sf"/>
</dbReference>
<dbReference type="GO" id="GO:0015562">
    <property type="term" value="F:efflux transmembrane transporter activity"/>
    <property type="evidence" value="ECO:0007669"/>
    <property type="project" value="TreeGrafter"/>
</dbReference>
<dbReference type="OrthoDB" id="9791520at2"/>
<dbReference type="InterPro" id="IPR058626">
    <property type="entry name" value="MdtA-like_b-barrel"/>
</dbReference>
<keyword evidence="3" id="KW-0813">Transport</keyword>
<evidence type="ECO:0000256" key="3">
    <source>
        <dbReference type="ARBA" id="ARBA00022448"/>
    </source>
</evidence>
<dbReference type="PANTHER" id="PTHR30469">
    <property type="entry name" value="MULTIDRUG RESISTANCE PROTEIN MDTA"/>
    <property type="match status" value="1"/>
</dbReference>
<dbReference type="Gene3D" id="6.10.140.1990">
    <property type="match status" value="1"/>
</dbReference>
<evidence type="ECO:0000259" key="8">
    <source>
        <dbReference type="Pfam" id="PF25944"/>
    </source>
</evidence>
<dbReference type="NCBIfam" id="TIGR01730">
    <property type="entry name" value="RND_mfp"/>
    <property type="match status" value="1"/>
</dbReference>
<organism evidence="10 11">
    <name type="scientific">Aliidiomarina iranensis</name>
    <dbReference type="NCBI Taxonomy" id="1434071"/>
    <lineage>
        <taxon>Bacteria</taxon>
        <taxon>Pseudomonadati</taxon>
        <taxon>Pseudomonadota</taxon>
        <taxon>Gammaproteobacteria</taxon>
        <taxon>Alteromonadales</taxon>
        <taxon>Idiomarinaceae</taxon>
        <taxon>Aliidiomarina</taxon>
    </lineage>
</organism>
<dbReference type="Pfam" id="PF25944">
    <property type="entry name" value="Beta-barrel_RND"/>
    <property type="match status" value="1"/>
</dbReference>
<dbReference type="InterPro" id="IPR006143">
    <property type="entry name" value="RND_pump_MFP"/>
</dbReference>
<keyword evidence="11" id="KW-1185">Reference proteome</keyword>
<dbReference type="InterPro" id="IPR058625">
    <property type="entry name" value="MdtA-like_BSH"/>
</dbReference>
<gene>
    <name evidence="10" type="ORF">CWE08_02065</name>
</gene>
<evidence type="ECO:0000256" key="2">
    <source>
        <dbReference type="ARBA" id="ARBA00009477"/>
    </source>
</evidence>
<dbReference type="PANTHER" id="PTHR30469:SF33">
    <property type="entry name" value="SLR1207 PROTEIN"/>
    <property type="match status" value="1"/>
</dbReference>
<dbReference type="Pfam" id="PF25967">
    <property type="entry name" value="RND-MFP_C"/>
    <property type="match status" value="1"/>
</dbReference>
<evidence type="ECO:0000256" key="6">
    <source>
        <dbReference type="SAM" id="Phobius"/>
    </source>
</evidence>
<keyword evidence="6" id="KW-1133">Transmembrane helix</keyword>
<dbReference type="RefSeq" id="WP_126765116.1">
    <property type="nucleotide sequence ID" value="NZ_PIPJ01000001.1"/>
</dbReference>
<keyword evidence="6" id="KW-0472">Membrane</keyword>
<name>A0A432W2M7_9GAMM</name>
<dbReference type="SUPFAM" id="SSF111369">
    <property type="entry name" value="HlyD-like secretion proteins"/>
    <property type="match status" value="1"/>
</dbReference>
<comment type="subcellular location">
    <subcellularLocation>
        <location evidence="1">Cell membrane</location>
    </subcellularLocation>
</comment>
<dbReference type="GO" id="GO:0030313">
    <property type="term" value="C:cell envelope"/>
    <property type="evidence" value="ECO:0007669"/>
    <property type="project" value="UniProtKB-SubCell"/>
</dbReference>
<proteinExistence type="inferred from homology"/>
<comment type="similarity">
    <text evidence="2">Belongs to the membrane fusion protein (MFP) (TC 8.A.1) family.</text>
</comment>
<dbReference type="GO" id="GO:1990961">
    <property type="term" value="P:xenobiotic detoxification by transmembrane export across the plasma membrane"/>
    <property type="evidence" value="ECO:0007669"/>
    <property type="project" value="InterPro"/>
</dbReference>
<dbReference type="GO" id="GO:1990281">
    <property type="term" value="C:efflux pump complex"/>
    <property type="evidence" value="ECO:0007669"/>
    <property type="project" value="TreeGrafter"/>
</dbReference>
<feature type="domain" description="Multidrug resistance protein MdtA-like beta-barrel" evidence="8">
    <location>
        <begin position="221"/>
        <end position="296"/>
    </location>
</feature>
<accession>A0A432W2M7</accession>
<evidence type="ECO:0000313" key="10">
    <source>
        <dbReference type="EMBL" id="RUO23454.1"/>
    </source>
</evidence>